<dbReference type="PROSITE" id="PS51257">
    <property type="entry name" value="PROKAR_LIPOPROTEIN"/>
    <property type="match status" value="1"/>
</dbReference>
<dbReference type="Proteomes" id="UP000738126">
    <property type="component" value="Unassembled WGS sequence"/>
</dbReference>
<organism evidence="1 2">
    <name type="scientific">Halorhodospira neutriphila</name>
    <dbReference type="NCBI Taxonomy" id="168379"/>
    <lineage>
        <taxon>Bacteria</taxon>
        <taxon>Pseudomonadati</taxon>
        <taxon>Pseudomonadota</taxon>
        <taxon>Gammaproteobacteria</taxon>
        <taxon>Chromatiales</taxon>
        <taxon>Ectothiorhodospiraceae</taxon>
        <taxon>Halorhodospira</taxon>
    </lineage>
</organism>
<evidence type="ECO:0000313" key="2">
    <source>
        <dbReference type="Proteomes" id="UP000738126"/>
    </source>
</evidence>
<name>A0ABS1E6P0_9GAMM</name>
<keyword evidence="2" id="KW-1185">Reference proteome</keyword>
<feature type="non-terminal residue" evidence="1">
    <location>
        <position position="80"/>
    </location>
</feature>
<evidence type="ECO:0000313" key="1">
    <source>
        <dbReference type="EMBL" id="MBK1727163.1"/>
    </source>
</evidence>
<reference evidence="1 2" key="1">
    <citation type="journal article" date="2020" name="Microorganisms">
        <title>Osmotic Adaptation and Compatible Solute Biosynthesis of Phototrophic Bacteria as Revealed from Genome Analyses.</title>
        <authorList>
            <person name="Imhoff J.F."/>
            <person name="Rahn T."/>
            <person name="Kunzel S."/>
            <person name="Keller A."/>
            <person name="Neulinger S.C."/>
        </authorList>
    </citation>
    <scope>NUCLEOTIDE SEQUENCE [LARGE SCALE GENOMIC DNA]</scope>
    <source>
        <strain evidence="1 2">DSM 15116</strain>
    </source>
</reference>
<dbReference type="EMBL" id="NRSH01000106">
    <property type="protein sequence ID" value="MBK1727163.1"/>
    <property type="molecule type" value="Genomic_DNA"/>
</dbReference>
<dbReference type="SUPFAM" id="SSF48403">
    <property type="entry name" value="Ankyrin repeat"/>
    <property type="match status" value="1"/>
</dbReference>
<proteinExistence type="predicted"/>
<accession>A0ABS1E6P0</accession>
<dbReference type="Gene3D" id="1.25.40.20">
    <property type="entry name" value="Ankyrin repeat-containing domain"/>
    <property type="match status" value="1"/>
</dbReference>
<gene>
    <name evidence="1" type="ORF">CKO13_09055</name>
</gene>
<dbReference type="InterPro" id="IPR036770">
    <property type="entry name" value="Ankyrin_rpt-contain_sf"/>
</dbReference>
<comment type="caution">
    <text evidence="1">The sequence shown here is derived from an EMBL/GenBank/DDBJ whole genome shotgun (WGS) entry which is preliminary data.</text>
</comment>
<sequence>MGRARRLPALLAGAALAALGAGCGGWQWIPHQGEAFSALREGDTAALEEALAAGAEADAGDRAGRTLLHHAAIQGRPEAL</sequence>
<dbReference type="Pfam" id="PF13637">
    <property type="entry name" value="Ank_4"/>
    <property type="match status" value="1"/>
</dbReference>
<evidence type="ECO:0008006" key="3">
    <source>
        <dbReference type="Google" id="ProtNLM"/>
    </source>
</evidence>
<protein>
    <recommendedName>
        <fullName evidence="3">Ankyrin repeat domain-containing protein</fullName>
    </recommendedName>
</protein>
<dbReference type="InterPro" id="IPR002110">
    <property type="entry name" value="Ankyrin_rpt"/>
</dbReference>